<dbReference type="EMBL" id="OC918563">
    <property type="protein sequence ID" value="CAD7649641.1"/>
    <property type="molecule type" value="Genomic_DNA"/>
</dbReference>
<protein>
    <recommendedName>
        <fullName evidence="3">F-box domain-containing protein</fullName>
    </recommendedName>
</protein>
<accession>A0A7R9LXQ3</accession>
<dbReference type="OrthoDB" id="6478838at2759"/>
<sequence length="447" mass="52249">MEFSTALLLIIHYSSLLYNEIRSSYKIFNSYYCRYRRPIAIKVKLMTFIERLGTKRFICPLIMSQNTRRVGLTSDTTGRQSMDRLGDDLCQLLLSYLKTKDCFRYECVSKQWQRLIYTTVTDLKISEAMVNEGKPMDTNRHLQAFELLLKKCSNIAFIDCDHDINDNMLSLITKHCNHLNGIYMSVENNTTNETIDKFFAKFAKRLHSLEWAKWLMNTKVEGYILNNMKCCPNLRELYLEYAGNQLSHVLSGDRNEVLFQRLHTLRVYYNNYSGDYPVDTFAQFVDTYKHNMKSIHVYIDGNTDDKPIAAVMTGLSQMRALIDLNIECPHYHYTDVVNDHLRQIGINCSQIRRLALKIRLDSDPYDELIAVLNDHFKRVKRLKIDGSFVDRLRNPPANPCKRITHLKLSPLYYDWINDNESDHFIDNTDTVFPSIVSLNVSCLIITD</sequence>
<dbReference type="SUPFAM" id="SSF52047">
    <property type="entry name" value="RNI-like"/>
    <property type="match status" value="1"/>
</dbReference>
<dbReference type="AlphaFoldDB" id="A0A7R9LXQ3"/>
<evidence type="ECO:0008006" key="3">
    <source>
        <dbReference type="Google" id="ProtNLM"/>
    </source>
</evidence>
<dbReference type="Gene3D" id="3.80.10.10">
    <property type="entry name" value="Ribonuclease Inhibitor"/>
    <property type="match status" value="1"/>
</dbReference>
<dbReference type="EMBL" id="CAJPVJ010003738">
    <property type="protein sequence ID" value="CAG2167898.1"/>
    <property type="molecule type" value="Genomic_DNA"/>
</dbReference>
<organism evidence="1">
    <name type="scientific">Oppiella nova</name>
    <dbReference type="NCBI Taxonomy" id="334625"/>
    <lineage>
        <taxon>Eukaryota</taxon>
        <taxon>Metazoa</taxon>
        <taxon>Ecdysozoa</taxon>
        <taxon>Arthropoda</taxon>
        <taxon>Chelicerata</taxon>
        <taxon>Arachnida</taxon>
        <taxon>Acari</taxon>
        <taxon>Acariformes</taxon>
        <taxon>Sarcoptiformes</taxon>
        <taxon>Oribatida</taxon>
        <taxon>Brachypylina</taxon>
        <taxon>Oppioidea</taxon>
        <taxon>Oppiidae</taxon>
        <taxon>Oppiella</taxon>
    </lineage>
</organism>
<keyword evidence="2" id="KW-1185">Reference proteome</keyword>
<gene>
    <name evidence="1" type="ORF">ONB1V03_LOCUS7392</name>
</gene>
<evidence type="ECO:0000313" key="2">
    <source>
        <dbReference type="Proteomes" id="UP000728032"/>
    </source>
</evidence>
<proteinExistence type="predicted"/>
<dbReference type="SUPFAM" id="SSF81383">
    <property type="entry name" value="F-box domain"/>
    <property type="match status" value="1"/>
</dbReference>
<name>A0A7R9LXQ3_9ACAR</name>
<dbReference type="InterPro" id="IPR036047">
    <property type="entry name" value="F-box-like_dom_sf"/>
</dbReference>
<evidence type="ECO:0000313" key="1">
    <source>
        <dbReference type="EMBL" id="CAD7649641.1"/>
    </source>
</evidence>
<feature type="non-terminal residue" evidence="1">
    <location>
        <position position="1"/>
    </location>
</feature>
<dbReference type="InterPro" id="IPR032675">
    <property type="entry name" value="LRR_dom_sf"/>
</dbReference>
<reference evidence="1" key="1">
    <citation type="submission" date="2020-11" db="EMBL/GenBank/DDBJ databases">
        <authorList>
            <person name="Tran Van P."/>
        </authorList>
    </citation>
    <scope>NUCLEOTIDE SEQUENCE</scope>
</reference>
<dbReference type="Proteomes" id="UP000728032">
    <property type="component" value="Unassembled WGS sequence"/>
</dbReference>